<sequence>MDKLALYAPLIARIIIGGFFLLAGIGKIGDVAGTAGYMQSVGLPGFLVWPAIIFEIGVGLCMILGFKTRIVALAAAAFCVVTAVLFHNNFADQTQMIMFLKNFSIAGGFLMFFAHGAGAVALDKA</sequence>
<name>A0ABV7IZB0_9RHOB</name>
<feature type="transmembrane region" description="Helical" evidence="7">
    <location>
        <begin position="72"/>
        <end position="91"/>
    </location>
</feature>
<proteinExistence type="inferred from homology"/>
<evidence type="ECO:0000256" key="5">
    <source>
        <dbReference type="ARBA" id="ARBA00022989"/>
    </source>
</evidence>
<organism evidence="8 9">
    <name type="scientific">Cypionkella sinensis</name>
    <dbReference type="NCBI Taxonomy" id="1756043"/>
    <lineage>
        <taxon>Bacteria</taxon>
        <taxon>Pseudomonadati</taxon>
        <taxon>Pseudomonadota</taxon>
        <taxon>Alphaproteobacteria</taxon>
        <taxon>Rhodobacterales</taxon>
        <taxon>Paracoccaceae</taxon>
        <taxon>Cypionkella</taxon>
    </lineage>
</organism>
<evidence type="ECO:0000256" key="3">
    <source>
        <dbReference type="ARBA" id="ARBA00022475"/>
    </source>
</evidence>
<evidence type="ECO:0000256" key="6">
    <source>
        <dbReference type="ARBA" id="ARBA00023136"/>
    </source>
</evidence>
<evidence type="ECO:0000256" key="7">
    <source>
        <dbReference type="SAM" id="Phobius"/>
    </source>
</evidence>
<dbReference type="Pfam" id="PF07681">
    <property type="entry name" value="DoxX"/>
    <property type="match status" value="1"/>
</dbReference>
<keyword evidence="4 7" id="KW-0812">Transmembrane</keyword>
<feature type="transmembrane region" description="Helical" evidence="7">
    <location>
        <begin position="103"/>
        <end position="122"/>
    </location>
</feature>
<evidence type="ECO:0000313" key="9">
    <source>
        <dbReference type="Proteomes" id="UP001595547"/>
    </source>
</evidence>
<gene>
    <name evidence="8" type="ORF">ACFOGH_02245</name>
</gene>
<feature type="transmembrane region" description="Helical" evidence="7">
    <location>
        <begin position="6"/>
        <end position="25"/>
    </location>
</feature>
<keyword evidence="6 7" id="KW-0472">Membrane</keyword>
<protein>
    <submittedName>
        <fullName evidence="8">DoxX family protein</fullName>
    </submittedName>
</protein>
<evidence type="ECO:0000256" key="4">
    <source>
        <dbReference type="ARBA" id="ARBA00022692"/>
    </source>
</evidence>
<comment type="subcellular location">
    <subcellularLocation>
        <location evidence="1">Cell membrane</location>
        <topology evidence="1">Multi-pass membrane protein</topology>
    </subcellularLocation>
</comment>
<dbReference type="Proteomes" id="UP001595547">
    <property type="component" value="Unassembled WGS sequence"/>
</dbReference>
<evidence type="ECO:0000256" key="2">
    <source>
        <dbReference type="ARBA" id="ARBA00006679"/>
    </source>
</evidence>
<keyword evidence="3" id="KW-1003">Cell membrane</keyword>
<accession>A0ABV7IZB0</accession>
<dbReference type="InterPro" id="IPR051907">
    <property type="entry name" value="DoxX-like_oxidoreductase"/>
</dbReference>
<comment type="caution">
    <text evidence="8">The sequence shown here is derived from an EMBL/GenBank/DDBJ whole genome shotgun (WGS) entry which is preliminary data.</text>
</comment>
<keyword evidence="9" id="KW-1185">Reference proteome</keyword>
<evidence type="ECO:0000313" key="8">
    <source>
        <dbReference type="EMBL" id="MFC3179797.1"/>
    </source>
</evidence>
<dbReference type="InterPro" id="IPR032808">
    <property type="entry name" value="DoxX"/>
</dbReference>
<evidence type="ECO:0000256" key="1">
    <source>
        <dbReference type="ARBA" id="ARBA00004651"/>
    </source>
</evidence>
<dbReference type="EMBL" id="JBHRTO010000001">
    <property type="protein sequence ID" value="MFC3179797.1"/>
    <property type="molecule type" value="Genomic_DNA"/>
</dbReference>
<comment type="similarity">
    <text evidence="2">Belongs to the DoxX family.</text>
</comment>
<dbReference type="PANTHER" id="PTHR33452:SF1">
    <property type="entry name" value="INNER MEMBRANE PROTEIN YPHA-RELATED"/>
    <property type="match status" value="1"/>
</dbReference>
<dbReference type="RefSeq" id="WP_380071424.1">
    <property type="nucleotide sequence ID" value="NZ_JBHRTO010000001.1"/>
</dbReference>
<reference evidence="9" key="1">
    <citation type="journal article" date="2019" name="Int. J. Syst. Evol. Microbiol.">
        <title>The Global Catalogue of Microorganisms (GCM) 10K type strain sequencing project: providing services to taxonomists for standard genome sequencing and annotation.</title>
        <authorList>
            <consortium name="The Broad Institute Genomics Platform"/>
            <consortium name="The Broad Institute Genome Sequencing Center for Infectious Disease"/>
            <person name="Wu L."/>
            <person name="Ma J."/>
        </authorList>
    </citation>
    <scope>NUCLEOTIDE SEQUENCE [LARGE SCALE GENOMIC DNA]</scope>
    <source>
        <strain evidence="9">KCTC 52039</strain>
    </source>
</reference>
<dbReference type="PANTHER" id="PTHR33452">
    <property type="entry name" value="OXIDOREDUCTASE CATD-RELATED"/>
    <property type="match status" value="1"/>
</dbReference>
<keyword evidence="5 7" id="KW-1133">Transmembrane helix</keyword>